<name>A0AAW0G2J6_9APHY</name>
<dbReference type="Proteomes" id="UP001385951">
    <property type="component" value="Unassembled WGS sequence"/>
</dbReference>
<evidence type="ECO:0000313" key="2">
    <source>
        <dbReference type="EMBL" id="KAK7687720.1"/>
    </source>
</evidence>
<organism evidence="2 3">
    <name type="scientific">Cerrena zonata</name>
    <dbReference type="NCBI Taxonomy" id="2478898"/>
    <lineage>
        <taxon>Eukaryota</taxon>
        <taxon>Fungi</taxon>
        <taxon>Dikarya</taxon>
        <taxon>Basidiomycota</taxon>
        <taxon>Agaricomycotina</taxon>
        <taxon>Agaricomycetes</taxon>
        <taxon>Polyporales</taxon>
        <taxon>Cerrenaceae</taxon>
        <taxon>Cerrena</taxon>
    </lineage>
</organism>
<feature type="compositionally biased region" description="Low complexity" evidence="1">
    <location>
        <begin position="204"/>
        <end position="218"/>
    </location>
</feature>
<dbReference type="EMBL" id="JASBNA010000012">
    <property type="protein sequence ID" value="KAK7687720.1"/>
    <property type="molecule type" value="Genomic_DNA"/>
</dbReference>
<keyword evidence="3" id="KW-1185">Reference proteome</keyword>
<reference evidence="2 3" key="1">
    <citation type="submission" date="2022-09" db="EMBL/GenBank/DDBJ databases">
        <authorList>
            <person name="Palmer J.M."/>
        </authorList>
    </citation>
    <scope>NUCLEOTIDE SEQUENCE [LARGE SCALE GENOMIC DNA]</scope>
    <source>
        <strain evidence="2 3">DSM 7382</strain>
    </source>
</reference>
<accession>A0AAW0G2J6</accession>
<comment type="caution">
    <text evidence="2">The sequence shown here is derived from an EMBL/GenBank/DDBJ whole genome shotgun (WGS) entry which is preliminary data.</text>
</comment>
<dbReference type="PRINTS" id="PR01217">
    <property type="entry name" value="PRICHEXTENSN"/>
</dbReference>
<gene>
    <name evidence="2" type="ORF">QCA50_008936</name>
</gene>
<evidence type="ECO:0000313" key="3">
    <source>
        <dbReference type="Proteomes" id="UP001385951"/>
    </source>
</evidence>
<proteinExistence type="predicted"/>
<feature type="compositionally biased region" description="Polar residues" evidence="1">
    <location>
        <begin position="13"/>
        <end position="31"/>
    </location>
</feature>
<feature type="region of interest" description="Disordered" evidence="1">
    <location>
        <begin position="1"/>
        <end position="37"/>
    </location>
</feature>
<feature type="region of interest" description="Disordered" evidence="1">
    <location>
        <begin position="170"/>
        <end position="288"/>
    </location>
</feature>
<feature type="compositionally biased region" description="Pro residues" evidence="1">
    <location>
        <begin position="243"/>
        <end position="252"/>
    </location>
</feature>
<feature type="compositionally biased region" description="Low complexity" evidence="1">
    <location>
        <begin position="226"/>
        <end position="238"/>
    </location>
</feature>
<protein>
    <submittedName>
        <fullName evidence="2">Uncharacterized protein</fullName>
    </submittedName>
</protein>
<feature type="region of interest" description="Disordered" evidence="1">
    <location>
        <begin position="93"/>
        <end position="143"/>
    </location>
</feature>
<feature type="compositionally biased region" description="Pro residues" evidence="1">
    <location>
        <begin position="170"/>
        <end position="186"/>
    </location>
</feature>
<dbReference type="AlphaFoldDB" id="A0AAW0G2J6"/>
<evidence type="ECO:0000256" key="1">
    <source>
        <dbReference type="SAM" id="MobiDB-lite"/>
    </source>
</evidence>
<sequence length="288" mass="31148">MKSCLKHTPPVTPTLSASGTPNDSRNGSPRTESLAPSIRKMVSFCEDEEGLEEVHYADDWDRSPTPMTPRLSYQDILELKQLQLTLPRAPTYRQFTTSTPHPSCLSTPGSSSSRQPFPVSRFATAQSLTPSKWKNREESQSSVDPDILPYLDAVPIQLLPLLDTAAATPVGPPVATPAPSTSPPTPKTRTVSPPYVPAQPTPPSVSSSSLDSPTSPTTTPTPSPRRTPNFTFLPLLPIEEPKPAPPPPVQKPPEPKRKINMTFLPLMPVNETQPSSNAVIADASPKTR</sequence>
<feature type="compositionally biased region" description="Polar residues" evidence="1">
    <location>
        <begin position="123"/>
        <end position="132"/>
    </location>
</feature>
<feature type="compositionally biased region" description="Pro residues" evidence="1">
    <location>
        <begin position="194"/>
        <end position="203"/>
    </location>
</feature>
<feature type="compositionally biased region" description="Low complexity" evidence="1">
    <location>
        <begin position="103"/>
        <end position="113"/>
    </location>
</feature>